<evidence type="ECO:0000256" key="6">
    <source>
        <dbReference type="HAMAP-Rule" id="MF_01517"/>
    </source>
</evidence>
<proteinExistence type="inferred from homology"/>
<dbReference type="SUPFAM" id="SSF56327">
    <property type="entry name" value="LDH C-terminal domain-like"/>
    <property type="match status" value="1"/>
</dbReference>
<evidence type="ECO:0000313" key="10">
    <source>
        <dbReference type="EMBL" id="GAA5483461.1"/>
    </source>
</evidence>
<evidence type="ECO:0000313" key="11">
    <source>
        <dbReference type="Proteomes" id="UP001476282"/>
    </source>
</evidence>
<dbReference type="EC" id="1.1.1.37" evidence="2 6"/>
<evidence type="ECO:0000256" key="3">
    <source>
        <dbReference type="ARBA" id="ARBA00022532"/>
    </source>
</evidence>
<comment type="caution">
    <text evidence="10">The sequence shown here is derived from an EMBL/GenBank/DDBJ whole genome shotgun (WGS) entry which is preliminary data.</text>
</comment>
<dbReference type="InterPro" id="IPR022383">
    <property type="entry name" value="Lactate/malate_DH_C"/>
</dbReference>
<dbReference type="Pfam" id="PF02866">
    <property type="entry name" value="Ldh_1_C"/>
    <property type="match status" value="1"/>
</dbReference>
<dbReference type="HAMAP" id="MF_01517">
    <property type="entry name" value="Malate_dehydrog_2"/>
    <property type="match status" value="1"/>
</dbReference>
<dbReference type="InterPro" id="IPR001252">
    <property type="entry name" value="Malate_DH_AS"/>
</dbReference>
<keyword evidence="4 6" id="KW-0560">Oxidoreductase</keyword>
<dbReference type="RefSeq" id="WP_353567568.1">
    <property type="nucleotide sequence ID" value="NZ_BAABRI010000014.1"/>
</dbReference>
<dbReference type="Gene3D" id="3.40.50.720">
    <property type="entry name" value="NAD(P)-binding Rossmann-like Domain"/>
    <property type="match status" value="1"/>
</dbReference>
<accession>A0ABP9UPH1</accession>
<feature type="active site" description="Proton acceptor" evidence="6">
    <location>
        <position position="187"/>
    </location>
</feature>
<comment type="catalytic activity">
    <reaction evidence="5 6 7">
        <text>(S)-malate + NAD(+) = oxaloacetate + NADH + H(+)</text>
        <dbReference type="Rhea" id="RHEA:21432"/>
        <dbReference type="ChEBI" id="CHEBI:15378"/>
        <dbReference type="ChEBI" id="CHEBI:15589"/>
        <dbReference type="ChEBI" id="CHEBI:16452"/>
        <dbReference type="ChEBI" id="CHEBI:57540"/>
        <dbReference type="ChEBI" id="CHEBI:57945"/>
        <dbReference type="EC" id="1.1.1.37"/>
    </reaction>
</comment>
<comment type="function">
    <text evidence="6">Catalyzes the reversible oxidation of malate to oxaloacetate.</text>
</comment>
<feature type="binding site" evidence="6">
    <location>
        <begin position="129"/>
        <end position="131"/>
    </location>
    <ligand>
        <name>NAD(+)</name>
        <dbReference type="ChEBI" id="CHEBI:57540"/>
    </ligand>
</feature>
<dbReference type="SUPFAM" id="SSF51735">
    <property type="entry name" value="NAD(P)-binding Rossmann-fold domains"/>
    <property type="match status" value="1"/>
</dbReference>
<feature type="binding site" evidence="6">
    <location>
        <position position="92"/>
    </location>
    <ligand>
        <name>substrate</name>
    </ligand>
</feature>
<name>A0ABP9UPH1_9BACT</name>
<dbReference type="InterPro" id="IPR001236">
    <property type="entry name" value="Lactate/malate_DH_N"/>
</dbReference>
<evidence type="ECO:0000259" key="9">
    <source>
        <dbReference type="Pfam" id="PF02866"/>
    </source>
</evidence>
<feature type="domain" description="Lactate/malate dehydrogenase C-terminal" evidence="9">
    <location>
        <begin position="156"/>
        <end position="324"/>
    </location>
</feature>
<organism evidence="10 11">
    <name type="scientific">Haloferula sargassicola</name>
    <dbReference type="NCBI Taxonomy" id="490096"/>
    <lineage>
        <taxon>Bacteria</taxon>
        <taxon>Pseudomonadati</taxon>
        <taxon>Verrucomicrobiota</taxon>
        <taxon>Verrucomicrobiia</taxon>
        <taxon>Verrucomicrobiales</taxon>
        <taxon>Verrucomicrobiaceae</taxon>
        <taxon>Haloferula</taxon>
    </lineage>
</organism>
<feature type="binding site" evidence="6">
    <location>
        <position position="98"/>
    </location>
    <ligand>
        <name>substrate</name>
    </ligand>
</feature>
<sequence length="329" mass="34717">MKDPITISITGAAGNIGYALLFRIASGSVFGADQPVNLHLIEIEPALPALQGVVMELDDCAFPLLKNIVATADLAEGFKNADWALLVGSVPRKAGMERNDLLGINGKIFTGQGQAIAANAKPTCKTLVVGNPCNTNCLIAMSNATGLPKNQFFAMTRLDENRAKSQLAAKAGVHSSQVTNLCIWGNHSATQYPDFVHAKIDGKPVTEVISDREWLEGEFIATVQQRGAAIIKARGASSAASAANAALDTVMALSTPTAEGDWHSVAICSNGEYGIEPGIMASMPIRTKADGSWEVVEGLEIDDFSQGKIDATIAELKEERDAVKDLIPG</sequence>
<evidence type="ECO:0000256" key="4">
    <source>
        <dbReference type="ARBA" id="ARBA00023002"/>
    </source>
</evidence>
<dbReference type="InterPro" id="IPR001557">
    <property type="entry name" value="L-lactate/malate_DH"/>
</dbReference>
<dbReference type="CDD" id="cd01338">
    <property type="entry name" value="MDH_chloroplast-like"/>
    <property type="match status" value="1"/>
</dbReference>
<dbReference type="Pfam" id="PF00056">
    <property type="entry name" value="Ldh_1_N"/>
    <property type="match status" value="1"/>
</dbReference>
<dbReference type="InterPro" id="IPR010945">
    <property type="entry name" value="Malate_DH_type2"/>
</dbReference>
<feature type="domain" description="Lactate/malate dehydrogenase N-terminal" evidence="8">
    <location>
        <begin position="7"/>
        <end position="153"/>
    </location>
</feature>
<evidence type="ECO:0000256" key="2">
    <source>
        <dbReference type="ARBA" id="ARBA00012995"/>
    </source>
</evidence>
<evidence type="ECO:0000256" key="7">
    <source>
        <dbReference type="RuleBase" id="RU000422"/>
    </source>
</evidence>
<evidence type="ECO:0000259" key="8">
    <source>
        <dbReference type="Pfam" id="PF00056"/>
    </source>
</evidence>
<feature type="binding site" evidence="6">
    <location>
        <position position="162"/>
    </location>
    <ligand>
        <name>substrate</name>
    </ligand>
</feature>
<dbReference type="Proteomes" id="UP001476282">
    <property type="component" value="Unassembled WGS sequence"/>
</dbReference>
<dbReference type="InterPro" id="IPR036291">
    <property type="entry name" value="NAD(P)-bd_dom_sf"/>
</dbReference>
<dbReference type="PROSITE" id="PS00068">
    <property type="entry name" value="MDH"/>
    <property type="match status" value="1"/>
</dbReference>
<dbReference type="NCBIfam" id="TIGR01759">
    <property type="entry name" value="MalateDH-SF1"/>
    <property type="match status" value="1"/>
</dbReference>
<keyword evidence="6 7" id="KW-0520">NAD</keyword>
<gene>
    <name evidence="6 10" type="primary">mdh</name>
    <name evidence="10" type="ORF">Hsar01_02694</name>
</gene>
<keyword evidence="11" id="KW-1185">Reference proteome</keyword>
<dbReference type="Gene3D" id="3.90.110.10">
    <property type="entry name" value="Lactate dehydrogenase/glycoside hydrolase, family 4, C-terminal"/>
    <property type="match status" value="1"/>
</dbReference>
<protein>
    <recommendedName>
        <fullName evidence="2 6">Malate dehydrogenase</fullName>
        <ecNumber evidence="2 6">1.1.1.37</ecNumber>
    </recommendedName>
</protein>
<keyword evidence="3 6" id="KW-0816">Tricarboxylic acid cycle</keyword>
<dbReference type="PIRSF" id="PIRSF000102">
    <property type="entry name" value="Lac_mal_DH"/>
    <property type="match status" value="1"/>
</dbReference>
<feature type="binding site" evidence="6">
    <location>
        <begin position="11"/>
        <end position="17"/>
    </location>
    <ligand>
        <name>NAD(+)</name>
        <dbReference type="ChEBI" id="CHEBI:57540"/>
    </ligand>
</feature>
<dbReference type="NCBIfam" id="NF003916">
    <property type="entry name" value="PRK05442.1"/>
    <property type="match status" value="1"/>
</dbReference>
<dbReference type="InterPro" id="IPR015955">
    <property type="entry name" value="Lactate_DH/Glyco_Ohase_4_C"/>
</dbReference>
<feature type="binding site" evidence="6">
    <location>
        <position position="105"/>
    </location>
    <ligand>
        <name>NAD(+)</name>
        <dbReference type="ChEBI" id="CHEBI:57540"/>
    </ligand>
</feature>
<dbReference type="PANTHER" id="PTHR23382">
    <property type="entry name" value="MALATE DEHYDROGENASE"/>
    <property type="match status" value="1"/>
</dbReference>
<reference evidence="10 11" key="1">
    <citation type="submission" date="2024-02" db="EMBL/GenBank/DDBJ databases">
        <title>Haloferula sargassicola NBRC 104335.</title>
        <authorList>
            <person name="Ichikawa N."/>
            <person name="Katano-Makiyama Y."/>
            <person name="Hidaka K."/>
        </authorList>
    </citation>
    <scope>NUCLEOTIDE SEQUENCE [LARGE SCALE GENOMIC DNA]</scope>
    <source>
        <strain evidence="10 11">NBRC 104335</strain>
    </source>
</reference>
<comment type="similarity">
    <text evidence="1 6">Belongs to the LDH/MDH superfamily. MDH type 2 family.</text>
</comment>
<evidence type="ECO:0000256" key="5">
    <source>
        <dbReference type="ARBA" id="ARBA00048313"/>
    </source>
</evidence>
<evidence type="ECO:0000256" key="1">
    <source>
        <dbReference type="ARBA" id="ARBA00009613"/>
    </source>
</evidence>
<feature type="binding site" evidence="6">
    <location>
        <position position="112"/>
    </location>
    <ligand>
        <name>NAD(+)</name>
        <dbReference type="ChEBI" id="CHEBI:57540"/>
    </ligand>
</feature>
<dbReference type="EMBL" id="BAABRI010000014">
    <property type="protein sequence ID" value="GAA5483461.1"/>
    <property type="molecule type" value="Genomic_DNA"/>
</dbReference>
<feature type="binding site" evidence="6">
    <location>
        <position position="131"/>
    </location>
    <ligand>
        <name>substrate</name>
    </ligand>
</feature>